<dbReference type="AlphaFoldDB" id="B2TLP6"/>
<dbReference type="Pfam" id="PF00583">
    <property type="entry name" value="Acetyltransf_1"/>
    <property type="match status" value="1"/>
</dbReference>
<protein>
    <submittedName>
        <fullName evidence="2">Acetyltransferase, GNAT family</fullName>
    </submittedName>
</protein>
<evidence type="ECO:0000259" key="1">
    <source>
        <dbReference type="PROSITE" id="PS51186"/>
    </source>
</evidence>
<reference evidence="2" key="1">
    <citation type="submission" date="2009-06" db="EMBL/GenBank/DDBJ databases">
        <authorList>
            <consortium name="US DOE Joint Genome Institute (JGI-PGF)"/>
            <person name="Lucas S."/>
            <person name="Copeland A."/>
            <person name="Lapidus A."/>
            <person name="Glavina del Rio T."/>
            <person name="Dalin E."/>
            <person name="Tice H."/>
            <person name="Bruce D."/>
            <person name="Goodwin L."/>
            <person name="Pitluck S."/>
            <person name="Kyrpides N."/>
            <person name="Mavromatis K."/>
            <person name="Ivanova N."/>
            <person name="Saunders E."/>
            <person name="Brettin T."/>
            <person name="Detter J.C."/>
            <person name="Han C."/>
            <person name="Larimer F."/>
            <person name="Land M."/>
            <person name="Hauser L."/>
            <person name="Markowitz V."/>
            <person name="Cheng J.-F."/>
            <person name="Hugenholtz P."/>
            <person name="Woyke T."/>
            <person name="Wu D."/>
            <person name="Gronow S."/>
            <person name="Klenk H.-P."/>
            <person name="Eisen J.A."/>
        </authorList>
    </citation>
    <scope>NUCLEOTIDE SEQUENCE</scope>
    <source>
        <strain evidence="2">Eklund 17B</strain>
    </source>
</reference>
<dbReference type="PATRIC" id="fig|935198.13.peg.2102"/>
<dbReference type="PANTHER" id="PTHR43415">
    <property type="entry name" value="SPERMIDINE N(1)-ACETYLTRANSFERASE"/>
    <property type="match status" value="1"/>
</dbReference>
<dbReference type="HOGENOM" id="CLU_013985_19_1_9"/>
<dbReference type="EMBL" id="CP001056">
    <property type="protein sequence ID" value="ACD23214.1"/>
    <property type="molecule type" value="Genomic_DNA"/>
</dbReference>
<evidence type="ECO:0000313" key="2">
    <source>
        <dbReference type="EMBL" id="ACD23214.1"/>
    </source>
</evidence>
<organism evidence="2">
    <name type="scientific">Clostridium botulinum (strain Eklund 17B / Type B)</name>
    <dbReference type="NCBI Taxonomy" id="935198"/>
    <lineage>
        <taxon>Bacteria</taxon>
        <taxon>Bacillati</taxon>
        <taxon>Bacillota</taxon>
        <taxon>Clostridia</taxon>
        <taxon>Eubacteriales</taxon>
        <taxon>Clostridiaceae</taxon>
        <taxon>Clostridium</taxon>
    </lineage>
</organism>
<proteinExistence type="predicted"/>
<dbReference type="PANTHER" id="PTHR43415:SF3">
    <property type="entry name" value="GNAT-FAMILY ACETYLTRANSFERASE"/>
    <property type="match status" value="1"/>
</dbReference>
<reference evidence="2" key="2">
    <citation type="submission" date="2009-08" db="EMBL/GenBank/DDBJ databases">
        <authorList>
            <person name="Shrivastava S."/>
            <person name="Brinkac L.M."/>
            <person name="Dodson R.J."/>
            <person name="Harkins D.M."/>
            <person name="Durkin A.S."/>
            <person name="Sutton G."/>
        </authorList>
    </citation>
    <scope>NUCLEOTIDE SEQUENCE</scope>
    <source>
        <strain evidence="2">Eklund 17B</strain>
    </source>
</reference>
<dbReference type="CDD" id="cd04301">
    <property type="entry name" value="NAT_SF"/>
    <property type="match status" value="1"/>
</dbReference>
<sequence>MDSNVVFRNVEKKDTESLWNMMNQLDYETKFMMYEPGERPKNIDRLEENLDSAINGNNLFLLAVDDSEIVGFISAEIGNVRRVQHSAYIVVGIREKYRNQGIGTEFFKKLNNWALDKKLARLELTVVCTNQRALNLYKKSGFEIEGTKRKSMYIDGEYVDEYYMSKIIKR</sequence>
<dbReference type="SUPFAM" id="SSF55729">
    <property type="entry name" value="Acyl-CoA N-acyltransferases (Nat)"/>
    <property type="match status" value="1"/>
</dbReference>
<dbReference type="KEGG" id="cbk:CLL_A2147"/>
<dbReference type="GO" id="GO:0016747">
    <property type="term" value="F:acyltransferase activity, transferring groups other than amino-acyl groups"/>
    <property type="evidence" value="ECO:0007669"/>
    <property type="project" value="InterPro"/>
</dbReference>
<gene>
    <name evidence="2" type="ordered locus">CLL_A2147</name>
</gene>
<name>B2TLP6_CLOBB</name>
<dbReference type="Gene3D" id="3.40.630.30">
    <property type="match status" value="1"/>
</dbReference>
<dbReference type="InterPro" id="IPR016181">
    <property type="entry name" value="Acyl_CoA_acyltransferase"/>
</dbReference>
<accession>B2TLP6</accession>
<dbReference type="PROSITE" id="PS51186">
    <property type="entry name" value="GNAT"/>
    <property type="match status" value="1"/>
</dbReference>
<dbReference type="InterPro" id="IPR000182">
    <property type="entry name" value="GNAT_dom"/>
</dbReference>
<accession>U4P6C2</accession>
<feature type="domain" description="N-acetyltransferase" evidence="1">
    <location>
        <begin position="5"/>
        <end position="169"/>
    </location>
</feature>